<gene>
    <name evidence="1" type="ORF">T02_10555</name>
</gene>
<sequence>MTEIEYFIAFKCAPIVQNSITGIMLDLVRAALEYISAFEQVWSHSATAVTMEYVNTTDRFYSSCQC</sequence>
<proteinExistence type="predicted"/>
<comment type="caution">
    <text evidence="1">The sequence shown here is derived from an EMBL/GenBank/DDBJ whole genome shotgun (WGS) entry which is preliminary data.</text>
</comment>
<evidence type="ECO:0000313" key="2">
    <source>
        <dbReference type="Proteomes" id="UP000054721"/>
    </source>
</evidence>
<dbReference type="OrthoDB" id="5927630at2759"/>
<reference evidence="1 2" key="1">
    <citation type="submission" date="2015-05" db="EMBL/GenBank/DDBJ databases">
        <title>Evolution of Trichinella species and genotypes.</title>
        <authorList>
            <person name="Korhonen P.K."/>
            <person name="Edoardo P."/>
            <person name="Giuseppe L.R."/>
            <person name="Gasser R.B."/>
        </authorList>
    </citation>
    <scope>NUCLEOTIDE SEQUENCE [LARGE SCALE GENOMIC DNA]</scope>
    <source>
        <strain evidence="1">ISS10</strain>
    </source>
</reference>
<dbReference type="Proteomes" id="UP000054721">
    <property type="component" value="Unassembled WGS sequence"/>
</dbReference>
<keyword evidence="2" id="KW-1185">Reference proteome</keyword>
<accession>A0A0V1KKS6</accession>
<dbReference type="EMBL" id="JYDW01000662">
    <property type="protein sequence ID" value="KRZ47598.1"/>
    <property type="molecule type" value="Genomic_DNA"/>
</dbReference>
<organism evidence="1 2">
    <name type="scientific">Trichinella nativa</name>
    <dbReference type="NCBI Taxonomy" id="6335"/>
    <lineage>
        <taxon>Eukaryota</taxon>
        <taxon>Metazoa</taxon>
        <taxon>Ecdysozoa</taxon>
        <taxon>Nematoda</taxon>
        <taxon>Enoplea</taxon>
        <taxon>Dorylaimia</taxon>
        <taxon>Trichinellida</taxon>
        <taxon>Trichinellidae</taxon>
        <taxon>Trichinella</taxon>
    </lineage>
</organism>
<protein>
    <submittedName>
        <fullName evidence="1">Uncharacterized protein</fullName>
    </submittedName>
</protein>
<dbReference type="AlphaFoldDB" id="A0A0V1KKS6"/>
<name>A0A0V1KKS6_9BILA</name>
<evidence type="ECO:0000313" key="1">
    <source>
        <dbReference type="EMBL" id="KRZ47598.1"/>
    </source>
</evidence>